<organism evidence="2 3">
    <name type="scientific">Microcystis aeruginosa Ma_SC_T_19800800_S464</name>
    <dbReference type="NCBI Taxonomy" id="2486257"/>
    <lineage>
        <taxon>Bacteria</taxon>
        <taxon>Bacillati</taxon>
        <taxon>Cyanobacteriota</taxon>
        <taxon>Cyanophyceae</taxon>
        <taxon>Oscillatoriophycideae</taxon>
        <taxon>Chroococcales</taxon>
        <taxon>Microcystaceae</taxon>
        <taxon>Microcystis</taxon>
    </lineage>
</organism>
<dbReference type="Gene3D" id="3.10.100.10">
    <property type="entry name" value="Mannose-Binding Protein A, subunit A"/>
    <property type="match status" value="1"/>
</dbReference>
<comment type="caution">
    <text evidence="2">The sequence shown here is derived from an EMBL/GenBank/DDBJ whole genome shotgun (WGS) entry which is preliminary data.</text>
</comment>
<gene>
    <name evidence="2" type="ORF">EWV81_10365</name>
</gene>
<proteinExistence type="predicted"/>
<keyword evidence="1" id="KW-0732">Signal</keyword>
<dbReference type="Proteomes" id="UP000319313">
    <property type="component" value="Unassembled WGS sequence"/>
</dbReference>
<feature type="signal peptide" evidence="1">
    <location>
        <begin position="1"/>
        <end position="26"/>
    </location>
</feature>
<evidence type="ECO:0000256" key="1">
    <source>
        <dbReference type="SAM" id="SignalP"/>
    </source>
</evidence>
<name>A0A552DVJ2_MICAE</name>
<accession>A0A552DVJ2</accession>
<dbReference type="InterPro" id="IPR016186">
    <property type="entry name" value="C-type_lectin-like/link_sf"/>
</dbReference>
<evidence type="ECO:0000313" key="2">
    <source>
        <dbReference type="EMBL" id="TRU26257.1"/>
    </source>
</evidence>
<dbReference type="EMBL" id="SFBL01000084">
    <property type="protein sequence ID" value="TRU26257.1"/>
    <property type="molecule type" value="Genomic_DNA"/>
</dbReference>
<protein>
    <submittedName>
        <fullName evidence="2">PEP-CTERM sorting domain-containing protein</fullName>
    </submittedName>
</protein>
<dbReference type="AlphaFoldDB" id="A0A552DVJ2"/>
<reference evidence="2 3" key="1">
    <citation type="submission" date="2019-01" db="EMBL/GenBank/DDBJ databases">
        <title>Coherence of Microcystis species and biogeography revealed through population genomics.</title>
        <authorList>
            <person name="Perez-Carrascal O.M."/>
            <person name="Terrat Y."/>
            <person name="Giani A."/>
            <person name="Fortin N."/>
            <person name="Tromas N."/>
            <person name="Shapiro B.J."/>
        </authorList>
    </citation>
    <scope>NUCLEOTIDE SEQUENCE [LARGE SCALE GENOMIC DNA]</scope>
    <source>
        <strain evidence="2">Ma_SC_T_19800800_S464</strain>
    </source>
</reference>
<feature type="chain" id="PRO_5021856871" evidence="1">
    <location>
        <begin position="27"/>
        <end position="246"/>
    </location>
</feature>
<sequence>MQKSSILGLVSGIALATLGTASAVQAAIITVPTGLNPGDQYRLVFVTSGTRDATSTNIADYNTFVTNAVVGSALQSSLTANGLAPTWTAIGSTSSVNAKTNTLTDPVANASTSVPIYLIDGNLVATGYSDLWDGSILVPINLTELDSQISEEVWTGTGFDGNTRPSQFLGGSSGTAELGFSSDIDNNWISEDDETRSLLKNLYGMSSVLTVPGGAQPQPVPEPSSLLGYITLGSLMLGVAIRRAKK</sequence>
<evidence type="ECO:0000313" key="3">
    <source>
        <dbReference type="Proteomes" id="UP000319313"/>
    </source>
</evidence>